<dbReference type="GO" id="GO:0022857">
    <property type="term" value="F:transmembrane transporter activity"/>
    <property type="evidence" value="ECO:0007669"/>
    <property type="project" value="TreeGrafter"/>
</dbReference>
<feature type="transmembrane region" description="Helical" evidence="7">
    <location>
        <begin position="278"/>
        <end position="300"/>
    </location>
</feature>
<evidence type="ECO:0000256" key="6">
    <source>
        <dbReference type="ARBA" id="ARBA00023136"/>
    </source>
</evidence>
<dbReference type="InterPro" id="IPR010656">
    <property type="entry name" value="DctM"/>
</dbReference>
<keyword evidence="3" id="KW-0997">Cell inner membrane</keyword>
<organism evidence="9 10">
    <name type="scientific">Pusillibacter faecalis</name>
    <dbReference type="NCBI Taxonomy" id="2714358"/>
    <lineage>
        <taxon>Bacteria</taxon>
        <taxon>Bacillati</taxon>
        <taxon>Bacillota</taxon>
        <taxon>Clostridia</taxon>
        <taxon>Eubacteriales</taxon>
        <taxon>Oscillospiraceae</taxon>
        <taxon>Pusillibacter</taxon>
    </lineage>
</organism>
<comment type="subcellular location">
    <subcellularLocation>
        <location evidence="1">Cell inner membrane</location>
        <topology evidence="1">Multi-pass membrane protein</topology>
    </subcellularLocation>
</comment>
<evidence type="ECO:0000256" key="7">
    <source>
        <dbReference type="SAM" id="Phobius"/>
    </source>
</evidence>
<feature type="transmembrane region" description="Helical" evidence="7">
    <location>
        <begin position="177"/>
        <end position="199"/>
    </location>
</feature>
<keyword evidence="2" id="KW-1003">Cell membrane</keyword>
<dbReference type="PANTHER" id="PTHR33362:SF5">
    <property type="entry name" value="C4-DICARBOXYLATE TRAP TRANSPORTER LARGE PERMEASE PROTEIN DCTM"/>
    <property type="match status" value="1"/>
</dbReference>
<feature type="transmembrane region" description="Helical" evidence="7">
    <location>
        <begin position="247"/>
        <end position="266"/>
    </location>
</feature>
<reference evidence="9" key="1">
    <citation type="submission" date="2020-09" db="EMBL/GenBank/DDBJ databases">
        <title>New species isolated from human feces.</title>
        <authorList>
            <person name="Kitahara M."/>
            <person name="Shigeno Y."/>
            <person name="Shime M."/>
            <person name="Matsumoto Y."/>
            <person name="Nakamura S."/>
            <person name="Motooka D."/>
            <person name="Fukuoka S."/>
            <person name="Nishikawa H."/>
            <person name="Benno Y."/>
        </authorList>
    </citation>
    <scope>NUCLEOTIDE SEQUENCE</scope>
    <source>
        <strain evidence="9">MM59</strain>
    </source>
</reference>
<accession>A0A810QDY4</accession>
<keyword evidence="6 7" id="KW-0472">Membrane</keyword>
<proteinExistence type="predicted"/>
<dbReference type="NCBIfam" id="TIGR00786">
    <property type="entry name" value="dctM"/>
    <property type="match status" value="1"/>
</dbReference>
<feature type="transmembrane region" description="Helical" evidence="7">
    <location>
        <begin position="349"/>
        <end position="373"/>
    </location>
</feature>
<evidence type="ECO:0000256" key="4">
    <source>
        <dbReference type="ARBA" id="ARBA00022692"/>
    </source>
</evidence>
<feature type="transmembrane region" description="Helical" evidence="7">
    <location>
        <begin position="142"/>
        <end position="165"/>
    </location>
</feature>
<keyword evidence="5 7" id="KW-1133">Transmembrane helix</keyword>
<dbReference type="PANTHER" id="PTHR33362">
    <property type="entry name" value="SIALIC ACID TRAP TRANSPORTER PERMEASE PROTEIN SIAT-RELATED"/>
    <property type="match status" value="1"/>
</dbReference>
<evidence type="ECO:0000256" key="1">
    <source>
        <dbReference type="ARBA" id="ARBA00004429"/>
    </source>
</evidence>
<feature type="domain" description="TRAP C4-dicarboxylate transport system permease DctM subunit" evidence="8">
    <location>
        <begin position="15"/>
        <end position="421"/>
    </location>
</feature>
<dbReference type="KEGG" id="pfaa:MM59RIKEN_17310"/>
<feature type="transmembrane region" description="Helical" evidence="7">
    <location>
        <begin position="320"/>
        <end position="337"/>
    </location>
</feature>
<feature type="transmembrane region" description="Helical" evidence="7">
    <location>
        <begin position="379"/>
        <end position="399"/>
    </location>
</feature>
<feature type="transmembrane region" description="Helical" evidence="7">
    <location>
        <begin position="61"/>
        <end position="81"/>
    </location>
</feature>
<gene>
    <name evidence="9" type="ORF">MM59RIKEN_17310</name>
</gene>
<protein>
    <recommendedName>
        <fullName evidence="8">TRAP C4-dicarboxylate transport system permease DctM subunit domain-containing protein</fullName>
    </recommendedName>
</protein>
<dbReference type="EMBL" id="AP023420">
    <property type="protein sequence ID" value="BCK84412.1"/>
    <property type="molecule type" value="Genomic_DNA"/>
</dbReference>
<evidence type="ECO:0000256" key="2">
    <source>
        <dbReference type="ARBA" id="ARBA00022475"/>
    </source>
</evidence>
<keyword evidence="4 7" id="KW-0812">Transmembrane</keyword>
<dbReference type="Pfam" id="PF06808">
    <property type="entry name" value="DctM"/>
    <property type="match status" value="1"/>
</dbReference>
<feature type="transmembrane region" description="Helical" evidence="7">
    <location>
        <begin position="12"/>
        <end position="40"/>
    </location>
</feature>
<dbReference type="PIRSF" id="PIRSF006066">
    <property type="entry name" value="HI0050"/>
    <property type="match status" value="1"/>
</dbReference>
<name>A0A810QDY4_9FIRM</name>
<evidence type="ECO:0000256" key="5">
    <source>
        <dbReference type="ARBA" id="ARBA00022989"/>
    </source>
</evidence>
<dbReference type="RefSeq" id="WP_187031404.1">
    <property type="nucleotide sequence ID" value="NZ_AP023420.1"/>
</dbReference>
<sequence>MSAALSPELVALILFGSLLVMFLMKVPIAFSLILSSVLVLQLTGIGLEMVPKRLFTSCDSFSFMAVPFFILAGSLMSQGGISERLCTFINSIFGRFPGGLGIVAIVACAFFAAISGSGAATTAAIGAMMIPEMVRHGYDKDFSAATSASGGCIGTIIPPSIPFVTYGVLTGCSVSTLFMAGFLPGILMAVCLCGAVVYVSKKKGYRDTYKASGREIWTSFKRALLAILMPVIVLGGIYAGFFTPTEAAVVAVVYGFIVGVFIYRNIDGKLLVKILRDGAVSTAQIMILICAATLFGYVLTANRIPDMVATAILSLSSNKYVILLLINILLLIVGAFMDTTAALIILVPILYPIVTSVGVNPIHFAMIICVNLAVGQVTPPFGCNLFVACGTAGIGLEAISKKVVPFIIALIVCVLLVTYIEPISLILPQLLGAQM</sequence>
<evidence type="ECO:0000259" key="8">
    <source>
        <dbReference type="Pfam" id="PF06808"/>
    </source>
</evidence>
<feature type="transmembrane region" description="Helical" evidence="7">
    <location>
        <begin position="406"/>
        <end position="427"/>
    </location>
</feature>
<dbReference type="GO" id="GO:0005886">
    <property type="term" value="C:plasma membrane"/>
    <property type="evidence" value="ECO:0007669"/>
    <property type="project" value="UniProtKB-SubCell"/>
</dbReference>
<evidence type="ECO:0000313" key="10">
    <source>
        <dbReference type="Proteomes" id="UP000679848"/>
    </source>
</evidence>
<feature type="transmembrane region" description="Helical" evidence="7">
    <location>
        <begin position="220"/>
        <end position="241"/>
    </location>
</feature>
<feature type="transmembrane region" description="Helical" evidence="7">
    <location>
        <begin position="101"/>
        <end position="130"/>
    </location>
</feature>
<keyword evidence="10" id="KW-1185">Reference proteome</keyword>
<evidence type="ECO:0000313" key="9">
    <source>
        <dbReference type="EMBL" id="BCK84412.1"/>
    </source>
</evidence>
<dbReference type="Proteomes" id="UP000679848">
    <property type="component" value="Chromosome"/>
</dbReference>
<evidence type="ECO:0000256" key="3">
    <source>
        <dbReference type="ARBA" id="ARBA00022519"/>
    </source>
</evidence>
<dbReference type="InterPro" id="IPR004681">
    <property type="entry name" value="TRAP_DctM"/>
</dbReference>
<dbReference type="AlphaFoldDB" id="A0A810QDY4"/>